<organism evidence="12 13">
    <name type="scientific">Grus japonensis</name>
    <name type="common">Japanese crane</name>
    <name type="synonym">Red-crowned crane</name>
    <dbReference type="NCBI Taxonomy" id="30415"/>
    <lineage>
        <taxon>Eukaryota</taxon>
        <taxon>Metazoa</taxon>
        <taxon>Chordata</taxon>
        <taxon>Craniata</taxon>
        <taxon>Vertebrata</taxon>
        <taxon>Euteleostomi</taxon>
        <taxon>Archelosauria</taxon>
        <taxon>Archosauria</taxon>
        <taxon>Dinosauria</taxon>
        <taxon>Saurischia</taxon>
        <taxon>Theropoda</taxon>
        <taxon>Coelurosauria</taxon>
        <taxon>Aves</taxon>
        <taxon>Neognathae</taxon>
        <taxon>Neoaves</taxon>
        <taxon>Gruiformes</taxon>
        <taxon>Gruidae</taxon>
        <taxon>Grus</taxon>
    </lineage>
</organism>
<feature type="domain" description="LRRCT" evidence="11">
    <location>
        <begin position="549"/>
        <end position="599"/>
    </location>
</feature>
<dbReference type="SMART" id="SM00369">
    <property type="entry name" value="LRR_TYP"/>
    <property type="match status" value="10"/>
</dbReference>
<dbReference type="PANTHER" id="PTHR45773:SF6">
    <property type="entry name" value="SLIT AND NTRK-LIKE PROTEIN 3"/>
    <property type="match status" value="1"/>
</dbReference>
<feature type="signal peptide" evidence="10">
    <location>
        <begin position="1"/>
        <end position="15"/>
    </location>
</feature>
<dbReference type="SMART" id="SM00082">
    <property type="entry name" value="LRRCT"/>
    <property type="match status" value="2"/>
</dbReference>
<dbReference type="Gene3D" id="3.80.10.10">
    <property type="entry name" value="Ribonuclease Inhibitor"/>
    <property type="match status" value="2"/>
</dbReference>
<dbReference type="InterPro" id="IPR032675">
    <property type="entry name" value="LRR_dom_sf"/>
</dbReference>
<dbReference type="AlphaFoldDB" id="A0ABC9X857"/>
<evidence type="ECO:0000256" key="9">
    <source>
        <dbReference type="SAM" id="MobiDB-lite"/>
    </source>
</evidence>
<keyword evidence="6" id="KW-0677">Repeat</keyword>
<evidence type="ECO:0000259" key="11">
    <source>
        <dbReference type="SMART" id="SM00082"/>
    </source>
</evidence>
<dbReference type="FunFam" id="3.80.10.10:FF:000001">
    <property type="entry name" value="SLIT and NTRK-like family, member 1"/>
    <property type="match status" value="2"/>
</dbReference>
<keyword evidence="8" id="KW-0472">Membrane</keyword>
<dbReference type="EMBL" id="BAAFJT010000009">
    <property type="protein sequence ID" value="GAB0193756.1"/>
    <property type="molecule type" value="Genomic_DNA"/>
</dbReference>
<evidence type="ECO:0000256" key="4">
    <source>
        <dbReference type="ARBA" id="ARBA00022692"/>
    </source>
</evidence>
<evidence type="ECO:0000256" key="7">
    <source>
        <dbReference type="ARBA" id="ARBA00022989"/>
    </source>
</evidence>
<comment type="caution">
    <text evidence="12">The sequence shown here is derived from an EMBL/GenBank/DDBJ whole genome shotgun (WGS) entry which is preliminary data.</text>
</comment>
<dbReference type="Proteomes" id="UP001623348">
    <property type="component" value="Unassembled WGS sequence"/>
</dbReference>
<accession>A0ABC9X857</accession>
<evidence type="ECO:0000256" key="3">
    <source>
        <dbReference type="ARBA" id="ARBA00022614"/>
    </source>
</evidence>
<evidence type="ECO:0000256" key="1">
    <source>
        <dbReference type="ARBA" id="ARBA00004479"/>
    </source>
</evidence>
<keyword evidence="7" id="KW-1133">Transmembrane helix</keyword>
<dbReference type="PANTHER" id="PTHR45773">
    <property type="entry name" value="SLIT AND NTRK-LIKE PROTEIN 4-RELATED"/>
    <property type="match status" value="1"/>
</dbReference>
<dbReference type="SUPFAM" id="SSF52058">
    <property type="entry name" value="L domain-like"/>
    <property type="match status" value="2"/>
</dbReference>
<evidence type="ECO:0000256" key="2">
    <source>
        <dbReference type="ARBA" id="ARBA00010439"/>
    </source>
</evidence>
<sequence>MLWIILLSTIALAWTTPIPLIEDSEELDEPCFDPCYCEVKESLFHIHCDNKGFINISQITESWSRPFKLYLQRNSMRKLYTNSFLHLNNAVSINLGNNALQDIQTGAFNGLRVLKRLYLHENKLDIFRNDTFLGLESLEYLQADYNVIKRIESGAFRNLSKLRVLILNDNLIPMLPTNLFKSVSLTHLDLRGNRLKVLSYRGMLDHIGRSLMEIQLEENPWNCTCEIVQLKSWLERIPYTALVGDITCETPFHFHGKDLREIKRSKLCPMLSDSEVEASLGIPQLSSSKENAWPTKPSSMLSSFHFTASSVEYKTSNKQPKPTKQPRAPRPPPTSRGLYPGPNQPPVAAYQTRPPIPIICPTGCSCSLHINDLGLTVNCKERGFHNISELLPRPLNAKKLYLSGNLIQKIYRSDFWNFSSLDLLHLGNNRISYVQDGAFINLPNLKSLYLNGNDIERLTPGMFRGLQSLHYLYFEYNLIREIQPAAFSLMPNLKLLFLNDNLLRTLPTDAFAGTSLARLNLRNNHFLALPVAGVLEHLHAIVQIDLKLNPWDCTCELVPLKQWLEALSSVSVVGEVLCASPERLARRDLRSLELAALCPSALRPAAAAAAASPPAAPPPPSATGAAAYELPPAAAAVPLSVLILSLLVLFFSAMCNNPIYKPREEEEAAGGGGGEAAELLRGGGERFAHSAAAAAAAQEPGTNYRTLLEKEQEWSLAVSSSQLNTIVAVHPQHPAGGGLAAAGGGGLGGAAAAGGAPRDRDRPPPCAVGFVDCLYGTVPKLKELHVHPPGMQYPDLQQDARLKETLLFAAGKGFSDHQTPTSEYLELRAKLQTKPDYLEVLEKTTYRF</sequence>
<keyword evidence="13" id="KW-1185">Reference proteome</keyword>
<evidence type="ECO:0000313" key="13">
    <source>
        <dbReference type="Proteomes" id="UP001623348"/>
    </source>
</evidence>
<feature type="region of interest" description="Disordered" evidence="9">
    <location>
        <begin position="313"/>
        <end position="345"/>
    </location>
</feature>
<evidence type="ECO:0000256" key="6">
    <source>
        <dbReference type="ARBA" id="ARBA00022737"/>
    </source>
</evidence>
<feature type="chain" id="PRO_5044811726" evidence="10">
    <location>
        <begin position="16"/>
        <end position="848"/>
    </location>
</feature>
<dbReference type="InterPro" id="IPR003591">
    <property type="entry name" value="Leu-rich_rpt_typical-subtyp"/>
</dbReference>
<proteinExistence type="inferred from homology"/>
<comment type="subcellular location">
    <subcellularLocation>
        <location evidence="1">Membrane</location>
        <topology evidence="1">Single-pass type I membrane protein</topology>
    </subcellularLocation>
</comment>
<keyword evidence="3" id="KW-0433">Leucine-rich repeat</keyword>
<keyword evidence="5 10" id="KW-0732">Signal</keyword>
<dbReference type="GO" id="GO:0016020">
    <property type="term" value="C:membrane"/>
    <property type="evidence" value="ECO:0007669"/>
    <property type="project" value="UniProtKB-SubCell"/>
</dbReference>
<comment type="similarity">
    <text evidence="2">Belongs to the SLITRK family.</text>
</comment>
<evidence type="ECO:0000256" key="8">
    <source>
        <dbReference type="ARBA" id="ARBA00023136"/>
    </source>
</evidence>
<reference evidence="12 13" key="1">
    <citation type="submission" date="2024-06" db="EMBL/GenBank/DDBJ databases">
        <title>The draft genome of Grus japonensis, version 3.</title>
        <authorList>
            <person name="Nabeshima K."/>
            <person name="Suzuki S."/>
            <person name="Onuma M."/>
        </authorList>
    </citation>
    <scope>NUCLEOTIDE SEQUENCE [LARGE SCALE GENOMIC DNA]</scope>
    <source>
        <strain evidence="12 13">451A</strain>
    </source>
</reference>
<dbReference type="InterPro" id="IPR000483">
    <property type="entry name" value="Cys-rich_flank_reg_C"/>
</dbReference>
<gene>
    <name evidence="12" type="ORF">GRJ2_001840900</name>
</gene>
<protein>
    <submittedName>
        <fullName evidence="12">SLIT and NTRK-like protein 3</fullName>
    </submittedName>
</protein>
<name>A0ABC9X857_GRUJA</name>
<feature type="domain" description="LRRCT" evidence="11">
    <location>
        <begin position="219"/>
        <end position="269"/>
    </location>
</feature>
<evidence type="ECO:0000256" key="10">
    <source>
        <dbReference type="SAM" id="SignalP"/>
    </source>
</evidence>
<dbReference type="Pfam" id="PF13855">
    <property type="entry name" value="LRR_8"/>
    <property type="match status" value="2"/>
</dbReference>
<evidence type="ECO:0000313" key="12">
    <source>
        <dbReference type="EMBL" id="GAB0193756.1"/>
    </source>
</evidence>
<keyword evidence="4" id="KW-0812">Transmembrane</keyword>
<dbReference type="InterPro" id="IPR001611">
    <property type="entry name" value="Leu-rich_rpt"/>
</dbReference>
<evidence type="ECO:0000256" key="5">
    <source>
        <dbReference type="ARBA" id="ARBA00022729"/>
    </source>
</evidence>